<evidence type="ECO:0000256" key="1">
    <source>
        <dbReference type="ARBA" id="ARBA00008857"/>
    </source>
</evidence>
<keyword evidence="3 5" id="KW-0238">DNA-binding</keyword>
<dbReference type="InterPro" id="IPR044068">
    <property type="entry name" value="CB"/>
</dbReference>
<feature type="domain" description="Core-binding (CB)" evidence="7">
    <location>
        <begin position="20"/>
        <end position="117"/>
    </location>
</feature>
<dbReference type="Proteomes" id="UP000640274">
    <property type="component" value="Unassembled WGS sequence"/>
</dbReference>
<dbReference type="InterPro" id="IPR011010">
    <property type="entry name" value="DNA_brk_join_enz"/>
</dbReference>
<protein>
    <submittedName>
        <fullName evidence="8">Tyrosine-type recombinase/integrase</fullName>
    </submittedName>
</protein>
<dbReference type="PROSITE" id="PS51898">
    <property type="entry name" value="TYR_RECOMBINASE"/>
    <property type="match status" value="1"/>
</dbReference>
<evidence type="ECO:0000256" key="4">
    <source>
        <dbReference type="ARBA" id="ARBA00023172"/>
    </source>
</evidence>
<evidence type="ECO:0000313" key="9">
    <source>
        <dbReference type="Proteomes" id="UP000640274"/>
    </source>
</evidence>
<dbReference type="InterPro" id="IPR050090">
    <property type="entry name" value="Tyrosine_recombinase_XerCD"/>
</dbReference>
<evidence type="ECO:0000256" key="5">
    <source>
        <dbReference type="PROSITE-ProRule" id="PRU01248"/>
    </source>
</evidence>
<dbReference type="Pfam" id="PF00589">
    <property type="entry name" value="Phage_integrase"/>
    <property type="match status" value="1"/>
</dbReference>
<evidence type="ECO:0000256" key="2">
    <source>
        <dbReference type="ARBA" id="ARBA00022908"/>
    </source>
</evidence>
<dbReference type="GO" id="GO:0006310">
    <property type="term" value="P:DNA recombination"/>
    <property type="evidence" value="ECO:0007669"/>
    <property type="project" value="UniProtKB-KW"/>
</dbReference>
<keyword evidence="4" id="KW-0233">DNA recombination</keyword>
<keyword evidence="9" id="KW-1185">Reference proteome</keyword>
<evidence type="ECO:0000259" key="6">
    <source>
        <dbReference type="PROSITE" id="PS51898"/>
    </source>
</evidence>
<dbReference type="AlphaFoldDB" id="A0A934JC66"/>
<evidence type="ECO:0000256" key="3">
    <source>
        <dbReference type="ARBA" id="ARBA00023125"/>
    </source>
</evidence>
<accession>A0A934JC66</accession>
<dbReference type="RefSeq" id="WP_199021733.1">
    <property type="nucleotide sequence ID" value="NZ_JAELUP010000117.1"/>
</dbReference>
<evidence type="ECO:0000313" key="8">
    <source>
        <dbReference type="EMBL" id="MBJ6364130.1"/>
    </source>
</evidence>
<dbReference type="Pfam" id="PF13495">
    <property type="entry name" value="Phage_int_SAM_4"/>
    <property type="match status" value="1"/>
</dbReference>
<feature type="domain" description="Tyr recombinase" evidence="6">
    <location>
        <begin position="138"/>
        <end position="321"/>
    </location>
</feature>
<dbReference type="EMBL" id="JAELUP010000117">
    <property type="protein sequence ID" value="MBJ6364130.1"/>
    <property type="molecule type" value="Genomic_DNA"/>
</dbReference>
<comment type="caution">
    <text evidence="8">The sequence shown here is derived from an EMBL/GenBank/DDBJ whole genome shotgun (WGS) entry which is preliminary data.</text>
</comment>
<name>A0A934JC66_9BACL</name>
<reference evidence="8" key="1">
    <citation type="submission" date="2020-12" db="EMBL/GenBank/DDBJ databases">
        <authorList>
            <person name="Huq M.A."/>
        </authorList>
    </citation>
    <scope>NUCLEOTIDE SEQUENCE</scope>
    <source>
        <strain evidence="8">MAHUQ-46</strain>
    </source>
</reference>
<dbReference type="Gene3D" id="1.10.443.10">
    <property type="entry name" value="Intergrase catalytic core"/>
    <property type="match status" value="1"/>
</dbReference>
<dbReference type="PROSITE" id="PS51900">
    <property type="entry name" value="CB"/>
    <property type="match status" value="1"/>
</dbReference>
<dbReference type="PANTHER" id="PTHR30349:SF41">
    <property type="entry name" value="INTEGRASE_RECOMBINASE PROTEIN MJ0367-RELATED"/>
    <property type="match status" value="1"/>
</dbReference>
<dbReference type="InterPro" id="IPR010998">
    <property type="entry name" value="Integrase_recombinase_N"/>
</dbReference>
<evidence type="ECO:0000259" key="7">
    <source>
        <dbReference type="PROSITE" id="PS51900"/>
    </source>
</evidence>
<dbReference type="GO" id="GO:0015074">
    <property type="term" value="P:DNA integration"/>
    <property type="evidence" value="ECO:0007669"/>
    <property type="project" value="UniProtKB-KW"/>
</dbReference>
<dbReference type="InterPro" id="IPR002104">
    <property type="entry name" value="Integrase_catalytic"/>
</dbReference>
<keyword evidence="2" id="KW-0229">DNA integration</keyword>
<organism evidence="8 9">
    <name type="scientific">Paenibacillus roseus</name>
    <dbReference type="NCBI Taxonomy" id="2798579"/>
    <lineage>
        <taxon>Bacteria</taxon>
        <taxon>Bacillati</taxon>
        <taxon>Bacillota</taxon>
        <taxon>Bacilli</taxon>
        <taxon>Bacillales</taxon>
        <taxon>Paenibacillaceae</taxon>
        <taxon>Paenibacillus</taxon>
    </lineage>
</organism>
<dbReference type="PANTHER" id="PTHR30349">
    <property type="entry name" value="PHAGE INTEGRASE-RELATED"/>
    <property type="match status" value="1"/>
</dbReference>
<dbReference type="GO" id="GO:0003677">
    <property type="term" value="F:DNA binding"/>
    <property type="evidence" value="ECO:0007669"/>
    <property type="project" value="UniProtKB-UniRule"/>
</dbReference>
<comment type="similarity">
    <text evidence="1">Belongs to the 'phage' integrase family.</text>
</comment>
<dbReference type="InterPro" id="IPR004107">
    <property type="entry name" value="Integrase_SAM-like_N"/>
</dbReference>
<dbReference type="SUPFAM" id="SSF56349">
    <property type="entry name" value="DNA breaking-rejoining enzymes"/>
    <property type="match status" value="1"/>
</dbReference>
<gene>
    <name evidence="8" type="ORF">JFN88_23220</name>
</gene>
<dbReference type="InterPro" id="IPR013762">
    <property type="entry name" value="Integrase-like_cat_sf"/>
</dbReference>
<proteinExistence type="inferred from homology"/>
<sequence length="344" mass="39960">MSNETPKFLFASKPKYNRSVDLETQLSMFLEDKRLERKSDRTIKTYKQSINQFIKWYNENGKPGLTSETIRNFTHYLTFKKVKWDDHPTNNSEQVGITARSVNNITRNLKVFTNYLLAERVLSESPFKGVKKQKENKDTFEIFTDEDVEKLLEGPVRGVYTGFRDFCMMLVLLDTGVRVGELVNILISDIDFRLFQIVIRAETSKSKMTRVVPISKRTAKELEKLISYMNLDDDNNYLWLTQFGHRYYGETFSKNLKIYAKRVGTISARVSPHTFRHYMAVSFLRGGGDLVALSRILGHASIEITQIYVKYTGIDISKQHDKASPVVRLFEKGNEKKRGKLKFK</sequence>
<dbReference type="Gene3D" id="1.10.150.130">
    <property type="match status" value="1"/>
</dbReference>